<dbReference type="InterPro" id="IPR050613">
    <property type="entry name" value="Sec_Metabolite_Reg"/>
</dbReference>
<gene>
    <name evidence="5" type="ORF">PV09_08072</name>
</gene>
<organism evidence="5 6">
    <name type="scientific">Verruconis gallopava</name>
    <dbReference type="NCBI Taxonomy" id="253628"/>
    <lineage>
        <taxon>Eukaryota</taxon>
        <taxon>Fungi</taxon>
        <taxon>Dikarya</taxon>
        <taxon>Ascomycota</taxon>
        <taxon>Pezizomycotina</taxon>
        <taxon>Dothideomycetes</taxon>
        <taxon>Pleosporomycetidae</taxon>
        <taxon>Venturiales</taxon>
        <taxon>Sympoventuriaceae</taxon>
        <taxon>Verruconis</taxon>
    </lineage>
</organism>
<dbReference type="PANTHER" id="PTHR31001:SF90">
    <property type="entry name" value="CENTROMERE DNA-BINDING PROTEIN COMPLEX CBF3 SUBUNIT B"/>
    <property type="match status" value="1"/>
</dbReference>
<dbReference type="STRING" id="253628.A0A0D2AMJ8"/>
<dbReference type="Gene3D" id="4.10.240.10">
    <property type="entry name" value="Zn(2)-C6 fungal-type DNA-binding domain"/>
    <property type="match status" value="1"/>
</dbReference>
<name>A0A0D2AMJ8_9PEZI</name>
<feature type="domain" description="Zn(2)-C6 fungal-type" evidence="4">
    <location>
        <begin position="14"/>
        <end position="45"/>
    </location>
</feature>
<evidence type="ECO:0000313" key="5">
    <source>
        <dbReference type="EMBL" id="KIW00359.1"/>
    </source>
</evidence>
<reference evidence="5 6" key="1">
    <citation type="submission" date="2015-01" db="EMBL/GenBank/DDBJ databases">
        <title>The Genome Sequence of Ochroconis gallopava CBS43764.</title>
        <authorList>
            <consortium name="The Broad Institute Genomics Platform"/>
            <person name="Cuomo C."/>
            <person name="de Hoog S."/>
            <person name="Gorbushina A."/>
            <person name="Stielow B."/>
            <person name="Teixiera M."/>
            <person name="Abouelleil A."/>
            <person name="Chapman S.B."/>
            <person name="Priest M."/>
            <person name="Young S.K."/>
            <person name="Wortman J."/>
            <person name="Nusbaum C."/>
            <person name="Birren B."/>
        </authorList>
    </citation>
    <scope>NUCLEOTIDE SEQUENCE [LARGE SCALE GENOMIC DNA]</scope>
    <source>
        <strain evidence="5 6">CBS 43764</strain>
    </source>
</reference>
<dbReference type="Pfam" id="PF00172">
    <property type="entry name" value="Zn_clus"/>
    <property type="match status" value="1"/>
</dbReference>
<dbReference type="CDD" id="cd00067">
    <property type="entry name" value="GAL4"/>
    <property type="match status" value="1"/>
</dbReference>
<dbReference type="CDD" id="cd12148">
    <property type="entry name" value="fungal_TF_MHR"/>
    <property type="match status" value="1"/>
</dbReference>
<dbReference type="VEuPathDB" id="FungiDB:PV09_08072"/>
<dbReference type="GO" id="GO:0008270">
    <property type="term" value="F:zinc ion binding"/>
    <property type="evidence" value="ECO:0007669"/>
    <property type="project" value="InterPro"/>
</dbReference>
<dbReference type="OrthoDB" id="410267at2759"/>
<dbReference type="InterPro" id="IPR001138">
    <property type="entry name" value="Zn2Cys6_DnaBD"/>
</dbReference>
<dbReference type="InterPro" id="IPR036864">
    <property type="entry name" value="Zn2-C6_fun-type_DNA-bd_sf"/>
</dbReference>
<comment type="subcellular location">
    <subcellularLocation>
        <location evidence="1">Nucleus</location>
    </subcellularLocation>
</comment>
<dbReference type="EMBL" id="KN847564">
    <property type="protein sequence ID" value="KIW00359.1"/>
    <property type="molecule type" value="Genomic_DNA"/>
</dbReference>
<protein>
    <recommendedName>
        <fullName evidence="4">Zn(2)-C6 fungal-type domain-containing protein</fullName>
    </recommendedName>
</protein>
<keyword evidence="2" id="KW-0539">Nucleus</keyword>
<dbReference type="GO" id="GO:0000981">
    <property type="term" value="F:DNA-binding transcription factor activity, RNA polymerase II-specific"/>
    <property type="evidence" value="ECO:0007669"/>
    <property type="project" value="InterPro"/>
</dbReference>
<evidence type="ECO:0000256" key="3">
    <source>
        <dbReference type="SAM" id="MobiDB-lite"/>
    </source>
</evidence>
<evidence type="ECO:0000256" key="1">
    <source>
        <dbReference type="ARBA" id="ARBA00004123"/>
    </source>
</evidence>
<dbReference type="PANTHER" id="PTHR31001">
    <property type="entry name" value="UNCHARACTERIZED TRANSCRIPTIONAL REGULATORY PROTEIN"/>
    <property type="match status" value="1"/>
</dbReference>
<sequence>MKTMPRVTQRAPLSCYPCSKRKMRCSKTIPCLHCVRRGIPEQCVREAVILTKTLPGSPLKISPSQLEISGETTRNGTSGPVAYVSNGAAQRPSDVTCNSSNHPDLERILSPTPLPIETVLRPGWNLESTSLAPEYSSLRRQSGSRPAGETDTSQRPSEPNIEVEAANNLETLSWGSHQGLAETSRSRNWALRIRGSLTAFQERDVLEFHRIHVAWTHNVLHMPTFIQECQLHRQTPQSLPKAAWLVLYYAVLSLSFMYMGKERADRIGLPDLHLLSQSFYELALESMHAAELATSNSIHLLQAICVILPCCHAFGDGKRIIVLLAMANAAAQMMNLHRLEPSQQRSWTMPEIIDREIKKRVWCFLCIQDHYLTTFKRSYSIVMAHCTTPPPANCFEEDVAAEVPVEWFTQCTYQRLLFDMTNIARALFDNVASLEKQNCDMSEIFEKVLEADTNMNRLAWDMRYWLRAQSTEGSGIQVYNTESAGAVIENVRRTMRISFCHKRIAIHRSFFCRSLADRRFHYSYSTCLDSARTILQEVTQSCTKPFEIDCWTIPAHAISACIIIMLKTVFSRCFIMDELSAQSTQDQDLMENCLNILRPLKDRNKIVERGMTMIQRLIDSKYEPERTYTALDSEEMARLVREVEEKISAENGMEDISCMAFSDGIFMLFDE</sequence>
<feature type="compositionally biased region" description="Polar residues" evidence="3">
    <location>
        <begin position="138"/>
        <end position="157"/>
    </location>
</feature>
<proteinExistence type="predicted"/>
<accession>A0A0D2AMJ8</accession>
<dbReference type="Proteomes" id="UP000053259">
    <property type="component" value="Unassembled WGS sequence"/>
</dbReference>
<dbReference type="GO" id="GO:0005634">
    <property type="term" value="C:nucleus"/>
    <property type="evidence" value="ECO:0007669"/>
    <property type="project" value="UniProtKB-SubCell"/>
</dbReference>
<dbReference type="PROSITE" id="PS50048">
    <property type="entry name" value="ZN2_CY6_FUNGAL_2"/>
    <property type="match status" value="1"/>
</dbReference>
<dbReference type="AlphaFoldDB" id="A0A0D2AMJ8"/>
<evidence type="ECO:0000313" key="6">
    <source>
        <dbReference type="Proteomes" id="UP000053259"/>
    </source>
</evidence>
<evidence type="ECO:0000256" key="2">
    <source>
        <dbReference type="ARBA" id="ARBA00023242"/>
    </source>
</evidence>
<evidence type="ECO:0000259" key="4">
    <source>
        <dbReference type="PROSITE" id="PS50048"/>
    </source>
</evidence>
<dbReference type="HOGENOM" id="CLU_013987_1_1_1"/>
<dbReference type="GeneID" id="27316045"/>
<dbReference type="InParanoid" id="A0A0D2AMJ8"/>
<dbReference type="SUPFAM" id="SSF57701">
    <property type="entry name" value="Zn2/Cys6 DNA-binding domain"/>
    <property type="match status" value="1"/>
</dbReference>
<dbReference type="SMART" id="SM00066">
    <property type="entry name" value="GAL4"/>
    <property type="match status" value="1"/>
</dbReference>
<keyword evidence="6" id="KW-1185">Reference proteome</keyword>
<feature type="compositionally biased region" description="Polar residues" evidence="3">
    <location>
        <begin position="93"/>
        <end position="102"/>
    </location>
</feature>
<dbReference type="RefSeq" id="XP_016210228.1">
    <property type="nucleotide sequence ID" value="XM_016361922.1"/>
</dbReference>
<feature type="region of interest" description="Disordered" evidence="3">
    <location>
        <begin position="135"/>
        <end position="160"/>
    </location>
</feature>
<dbReference type="PROSITE" id="PS00463">
    <property type="entry name" value="ZN2_CY6_FUNGAL_1"/>
    <property type="match status" value="1"/>
</dbReference>
<feature type="region of interest" description="Disordered" evidence="3">
    <location>
        <begin position="90"/>
        <end position="109"/>
    </location>
</feature>